<dbReference type="GO" id="GO:0016887">
    <property type="term" value="F:ATP hydrolysis activity"/>
    <property type="evidence" value="ECO:0007669"/>
    <property type="project" value="InterPro"/>
</dbReference>
<sequence>MDRDQASKFINDLLRLMVSRNGSDLFITAEFPPAIKVDGKVTKVSPQPLSPSHTQTLARAIMSDKQVSDFERTKECNFAISPAGIGRFRVNTFIQQGKVGMVLRTIPLTPPTIDSLKLPQVLKEVSMHKRGLCILVGATGSGKTTTLAALVDWRNENSFGHIVTVEDPVEFVHSHKNCVVTQREVGLDTDSWELALKNALRQAPDVVLMGEIRDRETMAHAITFSETGHLCLATLHANSANQALDRIIHFFPEDSRIQMLMDLSLNLRALISQRLIPKQDGRGRIAAVEVLLNTPLISDLIFKGEVSEIKEIMKKSRNLGMQTFDQALFDAYDAYAISYEDALRNADSVNDLRLQIKLNSQRAKSPDLAAGTEHLGIV</sequence>
<evidence type="ECO:0000313" key="4">
    <source>
        <dbReference type="Proteomes" id="UP000000374"/>
    </source>
</evidence>
<dbReference type="EMBL" id="CP000542">
    <property type="protein sequence ID" value="ABM57446.1"/>
    <property type="molecule type" value="Genomic_DNA"/>
</dbReference>
<comment type="similarity">
    <text evidence="1">Belongs to the GSP E family.</text>
</comment>
<dbReference type="RefSeq" id="WP_011809453.1">
    <property type="nucleotide sequence ID" value="NC_008786.1"/>
</dbReference>
<dbReference type="SUPFAM" id="SSF52540">
    <property type="entry name" value="P-loop containing nucleoside triphosphate hydrolases"/>
    <property type="match status" value="1"/>
</dbReference>
<dbReference type="OrthoDB" id="5790493at2"/>
<dbReference type="eggNOG" id="COG5008">
    <property type="taxonomic scope" value="Bacteria"/>
</dbReference>
<name>A1WII9_VEREI</name>
<dbReference type="Gene3D" id="3.30.450.90">
    <property type="match status" value="1"/>
</dbReference>
<dbReference type="InterPro" id="IPR027417">
    <property type="entry name" value="P-loop_NTPase"/>
</dbReference>
<organism evidence="3 4">
    <name type="scientific">Verminephrobacter eiseniae (strain EF01-2)</name>
    <dbReference type="NCBI Taxonomy" id="391735"/>
    <lineage>
        <taxon>Bacteria</taxon>
        <taxon>Pseudomonadati</taxon>
        <taxon>Pseudomonadota</taxon>
        <taxon>Betaproteobacteria</taxon>
        <taxon>Burkholderiales</taxon>
        <taxon>Comamonadaceae</taxon>
        <taxon>Verminephrobacter</taxon>
    </lineage>
</organism>
<dbReference type="KEGG" id="vei:Veis_1691"/>
<dbReference type="GO" id="GO:0005524">
    <property type="term" value="F:ATP binding"/>
    <property type="evidence" value="ECO:0007669"/>
    <property type="project" value="InterPro"/>
</dbReference>
<dbReference type="CDD" id="cd01131">
    <property type="entry name" value="PilT"/>
    <property type="match status" value="1"/>
</dbReference>
<evidence type="ECO:0000259" key="2">
    <source>
        <dbReference type="PROSITE" id="PS00662"/>
    </source>
</evidence>
<dbReference type="InterPro" id="IPR006321">
    <property type="entry name" value="PilT/PilU"/>
</dbReference>
<gene>
    <name evidence="3" type="ordered locus">Veis_1691</name>
</gene>
<dbReference type="PANTHER" id="PTHR30486:SF12">
    <property type="entry name" value="TYPE IV PILUS ATPASE PILU"/>
    <property type="match status" value="1"/>
</dbReference>
<dbReference type="PROSITE" id="PS00662">
    <property type="entry name" value="T2SP_E"/>
    <property type="match status" value="1"/>
</dbReference>
<protein>
    <submittedName>
        <fullName evidence="3">Twitching motility protein</fullName>
    </submittedName>
</protein>
<dbReference type="Pfam" id="PF00437">
    <property type="entry name" value="T2SSE"/>
    <property type="match status" value="1"/>
</dbReference>
<dbReference type="InterPro" id="IPR050921">
    <property type="entry name" value="T4SS_GSP_E_ATPase"/>
</dbReference>
<dbReference type="Gene3D" id="3.40.50.300">
    <property type="entry name" value="P-loop containing nucleotide triphosphate hydrolases"/>
    <property type="match status" value="1"/>
</dbReference>
<reference evidence="4" key="1">
    <citation type="submission" date="2006-12" db="EMBL/GenBank/DDBJ databases">
        <title>Complete sequence of chromosome 1 of Verminephrobacter eiseniae EF01-2.</title>
        <authorList>
            <person name="Copeland A."/>
            <person name="Lucas S."/>
            <person name="Lapidus A."/>
            <person name="Barry K."/>
            <person name="Detter J.C."/>
            <person name="Glavina del Rio T."/>
            <person name="Dalin E."/>
            <person name="Tice H."/>
            <person name="Pitluck S."/>
            <person name="Chertkov O."/>
            <person name="Brettin T."/>
            <person name="Bruce D."/>
            <person name="Han C."/>
            <person name="Tapia R."/>
            <person name="Gilna P."/>
            <person name="Schmutz J."/>
            <person name="Larimer F."/>
            <person name="Land M."/>
            <person name="Hauser L."/>
            <person name="Kyrpides N."/>
            <person name="Kim E."/>
            <person name="Stahl D."/>
            <person name="Richardson P."/>
        </authorList>
    </citation>
    <scope>NUCLEOTIDE SEQUENCE [LARGE SCALE GENOMIC DNA]</scope>
    <source>
        <strain evidence="4">EF01-2</strain>
    </source>
</reference>
<evidence type="ECO:0000313" key="3">
    <source>
        <dbReference type="EMBL" id="ABM57446.1"/>
    </source>
</evidence>
<proteinExistence type="inferred from homology"/>
<accession>A1WII9</accession>
<dbReference type="PANTHER" id="PTHR30486">
    <property type="entry name" value="TWITCHING MOTILITY PROTEIN PILT"/>
    <property type="match status" value="1"/>
</dbReference>
<dbReference type="AlphaFoldDB" id="A1WII9"/>
<evidence type="ECO:0000256" key="1">
    <source>
        <dbReference type="ARBA" id="ARBA00006611"/>
    </source>
</evidence>
<dbReference type="HOGENOM" id="CLU_013446_4_0_4"/>
<dbReference type="InterPro" id="IPR001482">
    <property type="entry name" value="T2SS/T4SS_dom"/>
</dbReference>
<feature type="domain" description="Bacterial type II secretion system protein E" evidence="2">
    <location>
        <begin position="200"/>
        <end position="214"/>
    </location>
</feature>
<keyword evidence="4" id="KW-1185">Reference proteome</keyword>
<dbReference type="Proteomes" id="UP000000374">
    <property type="component" value="Chromosome"/>
</dbReference>
<dbReference type="NCBIfam" id="TIGR01420">
    <property type="entry name" value="pilT_fam"/>
    <property type="match status" value="1"/>
</dbReference>
<dbReference type="GeneID" id="76460299"/>
<dbReference type="STRING" id="391735.Veis_1691"/>